<dbReference type="RefSeq" id="WP_087461434.1">
    <property type="nucleotide sequence ID" value="NZ_CP021425.1"/>
</dbReference>
<dbReference type="OrthoDB" id="5706297at2"/>
<evidence type="ECO:0000313" key="2">
    <source>
        <dbReference type="Proteomes" id="UP000196027"/>
    </source>
</evidence>
<proteinExistence type="predicted"/>
<sequence>MSDKNWMLNPSAIRAARTCIQITQEELDIKLKLSHPQFIELLGDYVELTESDELLQAYEELLNFAGKTFVRKTQKVRSIDSARNNVTAFTGKSAEPSTNAPNEYADAQKQDMDELIEYCGRTYRRFEGDLEFKGLYRGQPRYA</sequence>
<evidence type="ECO:0000313" key="1">
    <source>
        <dbReference type="EMBL" id="ARU56452.1"/>
    </source>
</evidence>
<keyword evidence="2" id="KW-1185">Reference proteome</keyword>
<reference evidence="1 2" key="1">
    <citation type="submission" date="2017-05" db="EMBL/GenBank/DDBJ databases">
        <title>Genomic insights into alkan degradation activity of Oleiphilus messinensis.</title>
        <authorList>
            <person name="Kozyavkin S.A."/>
            <person name="Slesarev A.I."/>
            <person name="Golyshin P.N."/>
            <person name="Korzhenkov A."/>
            <person name="Golyshina O.N."/>
            <person name="Toshchakov S.V."/>
        </authorList>
    </citation>
    <scope>NUCLEOTIDE SEQUENCE [LARGE SCALE GENOMIC DNA]</scope>
    <source>
        <strain evidence="1 2">ME102</strain>
    </source>
</reference>
<protein>
    <submittedName>
        <fullName evidence="1">Uncharacterized protein</fullName>
    </submittedName>
</protein>
<accession>A0A1Y0I7I0</accession>
<dbReference type="Proteomes" id="UP000196027">
    <property type="component" value="Chromosome"/>
</dbReference>
<gene>
    <name evidence="1" type="ORF">OLMES_2391</name>
</gene>
<dbReference type="EMBL" id="CP021425">
    <property type="protein sequence ID" value="ARU56452.1"/>
    <property type="molecule type" value="Genomic_DNA"/>
</dbReference>
<organism evidence="1 2">
    <name type="scientific">Oleiphilus messinensis</name>
    <dbReference type="NCBI Taxonomy" id="141451"/>
    <lineage>
        <taxon>Bacteria</taxon>
        <taxon>Pseudomonadati</taxon>
        <taxon>Pseudomonadota</taxon>
        <taxon>Gammaproteobacteria</taxon>
        <taxon>Oceanospirillales</taxon>
        <taxon>Oleiphilaceae</taxon>
        <taxon>Oleiphilus</taxon>
    </lineage>
</organism>
<dbReference type="AlphaFoldDB" id="A0A1Y0I7I0"/>
<name>A0A1Y0I7I0_9GAMM</name>
<dbReference type="KEGG" id="ome:OLMES_2391"/>